<proteinExistence type="predicted"/>
<dbReference type="EMBL" id="KQ981610">
    <property type="protein sequence ID" value="KYN39342.1"/>
    <property type="molecule type" value="Genomic_DNA"/>
</dbReference>
<sequence>STRHGLIGFTNTGLNIVNFGVRRRKRGEKKKERRVCLELPGTKTGKKHPDFGETRRGRSSMFLVPIRALLSILLPSVSISLSVDVLSVQVLKFAEIHPKLSPLAALDEPQSAADA</sequence>
<dbReference type="AlphaFoldDB" id="A0A195FGI5"/>
<feature type="non-terminal residue" evidence="1">
    <location>
        <position position="1"/>
    </location>
</feature>
<evidence type="ECO:0000313" key="1">
    <source>
        <dbReference type="EMBL" id="KYN39342.1"/>
    </source>
</evidence>
<protein>
    <submittedName>
        <fullName evidence="1">Uncharacterized protein</fullName>
    </submittedName>
</protein>
<evidence type="ECO:0000313" key="2">
    <source>
        <dbReference type="Proteomes" id="UP000078541"/>
    </source>
</evidence>
<accession>A0A195FGI5</accession>
<name>A0A195FGI5_9HYME</name>
<reference evidence="1 2" key="1">
    <citation type="submission" date="2016-03" db="EMBL/GenBank/DDBJ databases">
        <title>Trachymyrmex septentrionalis WGS genome.</title>
        <authorList>
            <person name="Nygaard S."/>
            <person name="Hu H."/>
            <person name="Boomsma J."/>
            <person name="Zhang G."/>
        </authorList>
    </citation>
    <scope>NUCLEOTIDE SEQUENCE [LARGE SCALE GENOMIC DNA]</scope>
    <source>
        <strain evidence="1">Tsep2-gDNA-1</strain>
        <tissue evidence="1">Whole body</tissue>
    </source>
</reference>
<organism evidence="1 2">
    <name type="scientific">Trachymyrmex septentrionalis</name>
    <dbReference type="NCBI Taxonomy" id="34720"/>
    <lineage>
        <taxon>Eukaryota</taxon>
        <taxon>Metazoa</taxon>
        <taxon>Ecdysozoa</taxon>
        <taxon>Arthropoda</taxon>
        <taxon>Hexapoda</taxon>
        <taxon>Insecta</taxon>
        <taxon>Pterygota</taxon>
        <taxon>Neoptera</taxon>
        <taxon>Endopterygota</taxon>
        <taxon>Hymenoptera</taxon>
        <taxon>Apocrita</taxon>
        <taxon>Aculeata</taxon>
        <taxon>Formicoidea</taxon>
        <taxon>Formicidae</taxon>
        <taxon>Myrmicinae</taxon>
        <taxon>Trachymyrmex</taxon>
    </lineage>
</organism>
<keyword evidence="2" id="KW-1185">Reference proteome</keyword>
<gene>
    <name evidence="1" type="ORF">ALC56_06268</name>
</gene>
<dbReference type="Proteomes" id="UP000078541">
    <property type="component" value="Unassembled WGS sequence"/>
</dbReference>